<organism evidence="2 3">
    <name type="scientific">Sphingomonas aliaeris</name>
    <dbReference type="NCBI Taxonomy" id="2759526"/>
    <lineage>
        <taxon>Bacteria</taxon>
        <taxon>Pseudomonadati</taxon>
        <taxon>Pseudomonadota</taxon>
        <taxon>Alphaproteobacteria</taxon>
        <taxon>Sphingomonadales</taxon>
        <taxon>Sphingomonadaceae</taxon>
        <taxon>Sphingomonas</taxon>
    </lineage>
</organism>
<feature type="transmembrane region" description="Helical" evidence="1">
    <location>
        <begin position="12"/>
        <end position="33"/>
    </location>
</feature>
<dbReference type="AlphaFoldDB" id="A0A974S4E4"/>
<keyword evidence="1" id="KW-0472">Membrane</keyword>
<feature type="transmembrane region" description="Helical" evidence="1">
    <location>
        <begin position="79"/>
        <end position="99"/>
    </location>
</feature>
<keyword evidence="3" id="KW-1185">Reference proteome</keyword>
<sequence>MKRNISPALRRYNVSVVILSAAYAVFLMGSIYAFKNHLLASPMTYFAAILPALPIMGIFFAMGRYLIEEQDEYVRMMTGRQVLIASGFALSIATIWGFLENFELVGHIDAYYIAVLWFAGLGLGSCINAFDRRASRT</sequence>
<evidence type="ECO:0000313" key="2">
    <source>
        <dbReference type="EMBL" id="QQV77488.1"/>
    </source>
</evidence>
<dbReference type="EMBL" id="CP061035">
    <property type="protein sequence ID" value="QQV77488.1"/>
    <property type="molecule type" value="Genomic_DNA"/>
</dbReference>
<proteinExistence type="predicted"/>
<dbReference type="KEGG" id="sari:H5J25_01285"/>
<accession>A0A974S4E4</accession>
<evidence type="ECO:0000313" key="3">
    <source>
        <dbReference type="Proteomes" id="UP000595894"/>
    </source>
</evidence>
<name>A0A974S4E4_9SPHN</name>
<evidence type="ECO:0000256" key="1">
    <source>
        <dbReference type="SAM" id="Phobius"/>
    </source>
</evidence>
<reference evidence="3" key="1">
    <citation type="submission" date="2020-09" db="EMBL/GenBank/DDBJ databases">
        <title>Sphingomonas sp., a new species isolated from pork steak.</title>
        <authorList>
            <person name="Heidler von Heilborn D."/>
        </authorList>
    </citation>
    <scope>NUCLEOTIDE SEQUENCE [LARGE SCALE GENOMIC DNA]</scope>
</reference>
<feature type="transmembrane region" description="Helical" evidence="1">
    <location>
        <begin position="45"/>
        <end position="67"/>
    </location>
</feature>
<dbReference type="Proteomes" id="UP000595894">
    <property type="component" value="Chromosome"/>
</dbReference>
<dbReference type="RefSeq" id="WP_202093990.1">
    <property type="nucleotide sequence ID" value="NZ_CP061035.1"/>
</dbReference>
<protein>
    <submittedName>
        <fullName evidence="2">Uncharacterized protein</fullName>
    </submittedName>
</protein>
<keyword evidence="1" id="KW-0812">Transmembrane</keyword>
<gene>
    <name evidence="2" type="ORF">H5J25_01285</name>
</gene>
<feature type="transmembrane region" description="Helical" evidence="1">
    <location>
        <begin position="111"/>
        <end position="130"/>
    </location>
</feature>
<keyword evidence="1" id="KW-1133">Transmembrane helix</keyword>